<dbReference type="KEGG" id="scq:SCULI_v1c08180"/>
<dbReference type="eggNOG" id="COG3142">
    <property type="taxonomic scope" value="Bacteria"/>
</dbReference>
<organism evidence="3 4">
    <name type="scientific">Spiroplasma culicicola AES-1</name>
    <dbReference type="NCBI Taxonomy" id="1276246"/>
    <lineage>
        <taxon>Bacteria</taxon>
        <taxon>Bacillati</taxon>
        <taxon>Mycoplasmatota</taxon>
        <taxon>Mollicutes</taxon>
        <taxon>Entomoplasmatales</taxon>
        <taxon>Spiroplasmataceae</taxon>
        <taxon>Spiroplasma</taxon>
    </lineage>
</organism>
<name>W6A7P1_9MOLU</name>
<evidence type="ECO:0000256" key="2">
    <source>
        <dbReference type="ARBA" id="ARBA00019014"/>
    </source>
</evidence>
<dbReference type="Gene3D" id="3.20.20.380">
    <property type="entry name" value="Copper homeostasis (CutC) domain"/>
    <property type="match status" value="1"/>
</dbReference>
<gene>
    <name evidence="3" type="primary">cutC</name>
    <name evidence="3" type="ORF">SCULI_v1c08180</name>
</gene>
<dbReference type="SUPFAM" id="SSF110395">
    <property type="entry name" value="CutC-like"/>
    <property type="match status" value="1"/>
</dbReference>
<dbReference type="RefSeq" id="WP_053230336.1">
    <property type="nucleotide sequence ID" value="NZ_CP006681.1"/>
</dbReference>
<dbReference type="InterPro" id="IPR005627">
    <property type="entry name" value="CutC-like"/>
</dbReference>
<dbReference type="InterPro" id="IPR036822">
    <property type="entry name" value="CutC-like_dom_sf"/>
</dbReference>
<dbReference type="GO" id="GO:0005507">
    <property type="term" value="F:copper ion binding"/>
    <property type="evidence" value="ECO:0007669"/>
    <property type="project" value="TreeGrafter"/>
</dbReference>
<dbReference type="Pfam" id="PF03932">
    <property type="entry name" value="CutC"/>
    <property type="match status" value="1"/>
</dbReference>
<dbReference type="PANTHER" id="PTHR12598:SF0">
    <property type="entry name" value="COPPER HOMEOSTASIS PROTEIN CUTC HOMOLOG"/>
    <property type="match status" value="1"/>
</dbReference>
<dbReference type="PANTHER" id="PTHR12598">
    <property type="entry name" value="COPPER HOMEOSTASIS PROTEIN CUTC"/>
    <property type="match status" value="1"/>
</dbReference>
<sequence>MIFLEVIGKNVEDAIAINKTQASRIELCDKLEFGGYTPDYQTIKDVCEISQIPVNVIVRHTHKDFYSNPEEKAQILKDIEFIKTTKANGIVYGILNQDNTIDIEFLKQVIALKGHLQITFHKAFDCVEDFVTEYKKLNDLNVDCVLTSGGNDIEKGFEILERLKNLNLNTKILIGGGVKLSNFDKCKTISNYIHVGTAVRDNGTFEGQIDLDKIEELTKK</sequence>
<protein>
    <recommendedName>
        <fullName evidence="2">Copper homeostasis protein cutC homolog</fullName>
    </recommendedName>
</protein>
<dbReference type="PATRIC" id="fig|1276246.3.peg.814"/>
<dbReference type="HOGENOM" id="CLU_050555_1_1_14"/>
<evidence type="ECO:0000256" key="1">
    <source>
        <dbReference type="ARBA" id="ARBA00007768"/>
    </source>
</evidence>
<dbReference type="Proteomes" id="UP000019267">
    <property type="component" value="Chromosome"/>
</dbReference>
<reference evidence="3 4" key="1">
    <citation type="journal article" date="2014" name="Genome Biol. Evol.">
        <title>Molecular evolution of the substrate utilization strategies and putative virulence factors in mosquito-associated Spiroplasma species.</title>
        <authorList>
            <person name="Chang T.H."/>
            <person name="Lo W.S."/>
            <person name="Ku C."/>
            <person name="Chen L.L."/>
            <person name="Kuo C.H."/>
        </authorList>
    </citation>
    <scope>NUCLEOTIDE SEQUENCE [LARGE SCALE GENOMIC DNA]</scope>
    <source>
        <strain evidence="3">AES-1</strain>
    </source>
</reference>
<accession>W6A7P1</accession>
<dbReference type="OrthoDB" id="9815677at2"/>
<dbReference type="AlphaFoldDB" id="W6A7P1"/>
<comment type="similarity">
    <text evidence="1">Belongs to the CutC family.</text>
</comment>
<dbReference type="EMBL" id="CP006681">
    <property type="protein sequence ID" value="AHI53158.1"/>
    <property type="molecule type" value="Genomic_DNA"/>
</dbReference>
<proteinExistence type="inferred from homology"/>
<evidence type="ECO:0000313" key="3">
    <source>
        <dbReference type="EMBL" id="AHI53158.1"/>
    </source>
</evidence>
<evidence type="ECO:0000313" key="4">
    <source>
        <dbReference type="Proteomes" id="UP000019267"/>
    </source>
</evidence>
<keyword evidence="4" id="KW-1185">Reference proteome</keyword>
<dbReference type="STRING" id="1276246.SCULI_v1c08180"/>